<dbReference type="GO" id="GO:0016811">
    <property type="term" value="F:hydrolase activity, acting on carbon-nitrogen (but not peptide) bonds, in linear amides"/>
    <property type="evidence" value="ECO:0007669"/>
    <property type="project" value="TreeGrafter"/>
</dbReference>
<dbReference type="PANTHER" id="PTHR12993">
    <property type="entry name" value="N-ACETYLGLUCOSAMINYL-PHOSPHATIDYLINOSITOL DE-N-ACETYLASE-RELATED"/>
    <property type="match status" value="1"/>
</dbReference>
<dbReference type="EMBL" id="JACDXJ010000001">
    <property type="protein sequence ID" value="MBA1155702.1"/>
    <property type="molecule type" value="Genomic_DNA"/>
</dbReference>
<dbReference type="AlphaFoldDB" id="A0A838BLN7"/>
<dbReference type="InterPro" id="IPR003737">
    <property type="entry name" value="GlcNAc_PI_deacetylase-related"/>
</dbReference>
<keyword evidence="2" id="KW-1185">Reference proteome</keyword>
<dbReference type="Gene3D" id="3.40.50.10320">
    <property type="entry name" value="LmbE-like"/>
    <property type="match status" value="1"/>
</dbReference>
<dbReference type="SUPFAM" id="SSF102588">
    <property type="entry name" value="LmbE-like"/>
    <property type="match status" value="1"/>
</dbReference>
<accession>A0A838BLN7</accession>
<dbReference type="Proteomes" id="UP000572984">
    <property type="component" value="Unassembled WGS sequence"/>
</dbReference>
<reference evidence="1 2" key="1">
    <citation type="submission" date="2020-07" db="EMBL/GenBank/DDBJ databases">
        <title>Draft genome and description of Microvirga mediterraneensis Marseille-Q2068 sp. nov.</title>
        <authorList>
            <person name="Boxberger M."/>
        </authorList>
    </citation>
    <scope>NUCLEOTIDE SEQUENCE [LARGE SCALE GENOMIC DNA]</scope>
    <source>
        <strain evidence="1 2">Marseille-Q2068</strain>
    </source>
</reference>
<dbReference type="InterPro" id="IPR024078">
    <property type="entry name" value="LmbE-like_dom_sf"/>
</dbReference>
<dbReference type="Pfam" id="PF02585">
    <property type="entry name" value="PIG-L"/>
    <property type="match status" value="1"/>
</dbReference>
<gene>
    <name evidence="1" type="ORF">H0S73_06090</name>
</gene>
<protein>
    <submittedName>
        <fullName evidence="1">PIG-L family deacetylase</fullName>
    </submittedName>
</protein>
<proteinExistence type="predicted"/>
<name>A0A838BLN7_9HYPH</name>
<sequence length="263" mass="29110">MPKLTSGSALFIQPHYDDVPLSCGGTVALLARNRHEPHMVTVFASELLPQMVGEFAAWKHERWKLTDPDQVLEARRAEDAAAAHALGCSVRWLGLPDAIYRDRYTSDQELFGPLPAEERELASHLAEEIRHLPEWREGNRVFVPLGIGSHVDHQLVFEAGRCLAAQGVEVYAYEDCPYAIHTPEGQRVRLAALEGKVGKPVLVPIAETLEQRLEAIACYASQVPVIFRFTQDFRGAVTAFAQEVGGALGPAERFWPVLGHGFP</sequence>
<evidence type="ECO:0000313" key="1">
    <source>
        <dbReference type="EMBL" id="MBA1155702.1"/>
    </source>
</evidence>
<comment type="caution">
    <text evidence="1">The sequence shown here is derived from an EMBL/GenBank/DDBJ whole genome shotgun (WGS) entry which is preliminary data.</text>
</comment>
<organism evidence="1 2">
    <name type="scientific">Microvirga mediterraneensis</name>
    <dbReference type="NCBI Taxonomy" id="2754695"/>
    <lineage>
        <taxon>Bacteria</taxon>
        <taxon>Pseudomonadati</taxon>
        <taxon>Pseudomonadota</taxon>
        <taxon>Alphaproteobacteria</taxon>
        <taxon>Hyphomicrobiales</taxon>
        <taxon>Methylobacteriaceae</taxon>
        <taxon>Microvirga</taxon>
    </lineage>
</organism>
<evidence type="ECO:0000313" key="2">
    <source>
        <dbReference type="Proteomes" id="UP000572984"/>
    </source>
</evidence>
<dbReference type="PANTHER" id="PTHR12993:SF29">
    <property type="entry name" value="BLR3841 PROTEIN"/>
    <property type="match status" value="1"/>
</dbReference>
<dbReference type="RefSeq" id="WP_181051318.1">
    <property type="nucleotide sequence ID" value="NZ_JACDXJ010000001.1"/>
</dbReference>